<dbReference type="EMBL" id="CVRI01000054">
    <property type="protein sequence ID" value="CRL00521.1"/>
    <property type="molecule type" value="Genomic_DNA"/>
</dbReference>
<accession>A0A1J1IPU3</accession>
<sequence>MENALEIHFKIYSTSTQKRHIRRTPISHKMEINLQRFSLTMSHYSNFFLSKKAQLKGDKNDTLTLFIAFEFVFT</sequence>
<proteinExistence type="predicted"/>
<name>A0A1J1IPU3_9DIPT</name>
<evidence type="ECO:0000313" key="2">
    <source>
        <dbReference type="Proteomes" id="UP000183832"/>
    </source>
</evidence>
<dbReference type="AlphaFoldDB" id="A0A1J1IPU3"/>
<evidence type="ECO:0000313" key="1">
    <source>
        <dbReference type="EMBL" id="CRL00521.1"/>
    </source>
</evidence>
<keyword evidence="2" id="KW-1185">Reference proteome</keyword>
<protein>
    <submittedName>
        <fullName evidence="1">CLUMA_CG013782, isoform A</fullName>
    </submittedName>
</protein>
<reference evidence="1 2" key="1">
    <citation type="submission" date="2015-04" db="EMBL/GenBank/DDBJ databases">
        <authorList>
            <person name="Syromyatnikov M.Y."/>
            <person name="Popov V.N."/>
        </authorList>
    </citation>
    <scope>NUCLEOTIDE SEQUENCE [LARGE SCALE GENOMIC DNA]</scope>
</reference>
<organism evidence="1 2">
    <name type="scientific">Clunio marinus</name>
    <dbReference type="NCBI Taxonomy" id="568069"/>
    <lineage>
        <taxon>Eukaryota</taxon>
        <taxon>Metazoa</taxon>
        <taxon>Ecdysozoa</taxon>
        <taxon>Arthropoda</taxon>
        <taxon>Hexapoda</taxon>
        <taxon>Insecta</taxon>
        <taxon>Pterygota</taxon>
        <taxon>Neoptera</taxon>
        <taxon>Endopterygota</taxon>
        <taxon>Diptera</taxon>
        <taxon>Nematocera</taxon>
        <taxon>Chironomoidea</taxon>
        <taxon>Chironomidae</taxon>
        <taxon>Clunio</taxon>
    </lineage>
</organism>
<gene>
    <name evidence="1" type="ORF">CLUMA_CG013782</name>
</gene>
<dbReference type="Proteomes" id="UP000183832">
    <property type="component" value="Unassembled WGS sequence"/>
</dbReference>